<dbReference type="PhylomeDB" id="B4IBR2"/>
<keyword evidence="3" id="KW-1185">Reference proteome</keyword>
<dbReference type="EMBL" id="CH480827">
    <property type="protein sequence ID" value="EDW44820.1"/>
    <property type="molecule type" value="Genomic_DNA"/>
</dbReference>
<name>B4IBR2_DROSE</name>
<gene>
    <name evidence="2" type="primary">Dsec\GM15410</name>
    <name evidence="2" type="ORF">Dsec_GM15410</name>
</gene>
<protein>
    <submittedName>
        <fullName evidence="2">GM15410</fullName>
    </submittedName>
</protein>
<dbReference type="STRING" id="7238.B4IBR2"/>
<dbReference type="HOGENOM" id="CLU_2123641_0_0_1"/>
<evidence type="ECO:0000313" key="3">
    <source>
        <dbReference type="Proteomes" id="UP000001292"/>
    </source>
</evidence>
<evidence type="ECO:0000313" key="2">
    <source>
        <dbReference type="EMBL" id="EDW44820.1"/>
    </source>
</evidence>
<accession>B4IBR2</accession>
<evidence type="ECO:0000256" key="1">
    <source>
        <dbReference type="SAM" id="MobiDB-lite"/>
    </source>
</evidence>
<dbReference type="AlphaFoldDB" id="B4IBR2"/>
<proteinExistence type="predicted"/>
<reference evidence="2 3" key="1">
    <citation type="journal article" date="2007" name="Nature">
        <title>Evolution of genes and genomes on the Drosophila phylogeny.</title>
        <authorList>
            <consortium name="Drosophila 12 Genomes Consortium"/>
            <person name="Clark A.G."/>
            <person name="Eisen M.B."/>
            <person name="Smith D.R."/>
            <person name="Bergman C.M."/>
            <person name="Oliver B."/>
            <person name="Markow T.A."/>
            <person name="Kaufman T.C."/>
            <person name="Kellis M."/>
            <person name="Gelbart W."/>
            <person name="Iyer V.N."/>
            <person name="Pollard D.A."/>
            <person name="Sackton T.B."/>
            <person name="Larracuente A.M."/>
            <person name="Singh N.D."/>
            <person name="Abad J.P."/>
            <person name="Abt D.N."/>
            <person name="Adryan B."/>
            <person name="Aguade M."/>
            <person name="Akashi H."/>
            <person name="Anderson W.W."/>
            <person name="Aquadro C.F."/>
            <person name="Ardell D.H."/>
            <person name="Arguello R."/>
            <person name="Artieri C.G."/>
            <person name="Barbash D.A."/>
            <person name="Barker D."/>
            <person name="Barsanti P."/>
            <person name="Batterham P."/>
            <person name="Batzoglou S."/>
            <person name="Begun D."/>
            <person name="Bhutkar A."/>
            <person name="Blanco E."/>
            <person name="Bosak S.A."/>
            <person name="Bradley R.K."/>
            <person name="Brand A.D."/>
            <person name="Brent M.R."/>
            <person name="Brooks A.N."/>
            <person name="Brown R.H."/>
            <person name="Butlin R.K."/>
            <person name="Caggese C."/>
            <person name="Calvi B.R."/>
            <person name="Bernardo de Carvalho A."/>
            <person name="Caspi A."/>
            <person name="Castrezana S."/>
            <person name="Celniker S.E."/>
            <person name="Chang J.L."/>
            <person name="Chapple C."/>
            <person name="Chatterji S."/>
            <person name="Chinwalla A."/>
            <person name="Civetta A."/>
            <person name="Clifton S.W."/>
            <person name="Comeron J.M."/>
            <person name="Costello J.C."/>
            <person name="Coyne J.A."/>
            <person name="Daub J."/>
            <person name="David R.G."/>
            <person name="Delcher A.L."/>
            <person name="Delehaunty K."/>
            <person name="Do C.B."/>
            <person name="Ebling H."/>
            <person name="Edwards K."/>
            <person name="Eickbush T."/>
            <person name="Evans J.D."/>
            <person name="Filipski A."/>
            <person name="Findeiss S."/>
            <person name="Freyhult E."/>
            <person name="Fulton L."/>
            <person name="Fulton R."/>
            <person name="Garcia A.C."/>
            <person name="Gardiner A."/>
            <person name="Garfield D.A."/>
            <person name="Garvin B.E."/>
            <person name="Gibson G."/>
            <person name="Gilbert D."/>
            <person name="Gnerre S."/>
            <person name="Godfrey J."/>
            <person name="Good R."/>
            <person name="Gotea V."/>
            <person name="Gravely B."/>
            <person name="Greenberg A.J."/>
            <person name="Griffiths-Jones S."/>
            <person name="Gross S."/>
            <person name="Guigo R."/>
            <person name="Gustafson E.A."/>
            <person name="Haerty W."/>
            <person name="Hahn M.W."/>
            <person name="Halligan D.L."/>
            <person name="Halpern A.L."/>
            <person name="Halter G.M."/>
            <person name="Han M.V."/>
            <person name="Heger A."/>
            <person name="Hillier L."/>
            <person name="Hinrichs A.S."/>
            <person name="Holmes I."/>
            <person name="Hoskins R.A."/>
            <person name="Hubisz M.J."/>
            <person name="Hultmark D."/>
            <person name="Huntley M.A."/>
            <person name="Jaffe D.B."/>
            <person name="Jagadeeshan S."/>
            <person name="Jeck W.R."/>
            <person name="Johnson J."/>
            <person name="Jones C.D."/>
            <person name="Jordan W.C."/>
            <person name="Karpen G.H."/>
            <person name="Kataoka E."/>
            <person name="Keightley P.D."/>
            <person name="Kheradpour P."/>
            <person name="Kirkness E.F."/>
            <person name="Koerich L.B."/>
            <person name="Kristiansen K."/>
            <person name="Kudrna D."/>
            <person name="Kulathinal R.J."/>
            <person name="Kumar S."/>
            <person name="Kwok R."/>
            <person name="Lander E."/>
            <person name="Langley C.H."/>
            <person name="Lapoint R."/>
            <person name="Lazzaro B.P."/>
            <person name="Lee S.J."/>
            <person name="Levesque L."/>
            <person name="Li R."/>
            <person name="Lin C.F."/>
            <person name="Lin M.F."/>
            <person name="Lindblad-Toh K."/>
            <person name="Llopart A."/>
            <person name="Long M."/>
            <person name="Low L."/>
            <person name="Lozovsky E."/>
            <person name="Lu J."/>
            <person name="Luo M."/>
            <person name="Machado C.A."/>
            <person name="Makalowski W."/>
            <person name="Marzo M."/>
            <person name="Matsuda M."/>
            <person name="Matzkin L."/>
            <person name="McAllister B."/>
            <person name="McBride C.S."/>
            <person name="McKernan B."/>
            <person name="McKernan K."/>
            <person name="Mendez-Lago M."/>
            <person name="Minx P."/>
            <person name="Mollenhauer M.U."/>
            <person name="Montooth K."/>
            <person name="Mount S.M."/>
            <person name="Mu X."/>
            <person name="Myers E."/>
            <person name="Negre B."/>
            <person name="Newfeld S."/>
            <person name="Nielsen R."/>
            <person name="Noor M.A."/>
            <person name="O'Grady P."/>
            <person name="Pachter L."/>
            <person name="Papaceit M."/>
            <person name="Parisi M.J."/>
            <person name="Parisi M."/>
            <person name="Parts L."/>
            <person name="Pedersen J.S."/>
            <person name="Pesole G."/>
            <person name="Phillippy A.M."/>
            <person name="Ponting C.P."/>
            <person name="Pop M."/>
            <person name="Porcelli D."/>
            <person name="Powell J.R."/>
            <person name="Prohaska S."/>
            <person name="Pruitt K."/>
            <person name="Puig M."/>
            <person name="Quesneville H."/>
            <person name="Ram K.R."/>
            <person name="Rand D."/>
            <person name="Rasmussen M.D."/>
            <person name="Reed L.K."/>
            <person name="Reenan R."/>
            <person name="Reily A."/>
            <person name="Remington K.A."/>
            <person name="Rieger T.T."/>
            <person name="Ritchie M.G."/>
            <person name="Robin C."/>
            <person name="Rogers Y.H."/>
            <person name="Rohde C."/>
            <person name="Rozas J."/>
            <person name="Rubenfield M.J."/>
            <person name="Ruiz A."/>
            <person name="Russo S."/>
            <person name="Salzberg S.L."/>
            <person name="Sanchez-Gracia A."/>
            <person name="Saranga D.J."/>
            <person name="Sato H."/>
            <person name="Schaeffer S.W."/>
            <person name="Schatz M.C."/>
            <person name="Schlenke T."/>
            <person name="Schwartz R."/>
            <person name="Segarra C."/>
            <person name="Singh R.S."/>
            <person name="Sirot L."/>
            <person name="Sirota M."/>
            <person name="Sisneros N.B."/>
            <person name="Smith C.D."/>
            <person name="Smith T.F."/>
            <person name="Spieth J."/>
            <person name="Stage D.E."/>
            <person name="Stark A."/>
            <person name="Stephan W."/>
            <person name="Strausberg R.L."/>
            <person name="Strempel S."/>
            <person name="Sturgill D."/>
            <person name="Sutton G."/>
            <person name="Sutton G.G."/>
            <person name="Tao W."/>
            <person name="Teichmann S."/>
            <person name="Tobari Y.N."/>
            <person name="Tomimura Y."/>
            <person name="Tsolas J.M."/>
            <person name="Valente V.L."/>
            <person name="Venter E."/>
            <person name="Venter J.C."/>
            <person name="Vicario S."/>
            <person name="Vieira F.G."/>
            <person name="Vilella A.J."/>
            <person name="Villasante A."/>
            <person name="Walenz B."/>
            <person name="Wang J."/>
            <person name="Wasserman M."/>
            <person name="Watts T."/>
            <person name="Wilson D."/>
            <person name="Wilson R.K."/>
            <person name="Wing R.A."/>
            <person name="Wolfner M.F."/>
            <person name="Wong A."/>
            <person name="Wong G.K."/>
            <person name="Wu C.I."/>
            <person name="Wu G."/>
            <person name="Yamamoto D."/>
            <person name="Yang H.P."/>
            <person name="Yang S.P."/>
            <person name="Yorke J.A."/>
            <person name="Yoshida K."/>
            <person name="Zdobnov E."/>
            <person name="Zhang P."/>
            <person name="Zhang Y."/>
            <person name="Zimin A.V."/>
            <person name="Baldwin J."/>
            <person name="Abdouelleil A."/>
            <person name="Abdulkadir J."/>
            <person name="Abebe A."/>
            <person name="Abera B."/>
            <person name="Abreu J."/>
            <person name="Acer S.C."/>
            <person name="Aftuck L."/>
            <person name="Alexander A."/>
            <person name="An P."/>
            <person name="Anderson E."/>
            <person name="Anderson S."/>
            <person name="Arachi H."/>
            <person name="Azer M."/>
            <person name="Bachantsang P."/>
            <person name="Barry A."/>
            <person name="Bayul T."/>
            <person name="Berlin A."/>
            <person name="Bessette D."/>
            <person name="Bloom T."/>
            <person name="Blye J."/>
            <person name="Boguslavskiy L."/>
            <person name="Bonnet C."/>
            <person name="Boukhgalter B."/>
            <person name="Bourzgui I."/>
            <person name="Brown A."/>
            <person name="Cahill P."/>
            <person name="Channer S."/>
            <person name="Cheshatsang Y."/>
            <person name="Chuda L."/>
            <person name="Citroen M."/>
            <person name="Collymore A."/>
            <person name="Cooke P."/>
            <person name="Costello M."/>
            <person name="D'Aco K."/>
            <person name="Daza R."/>
            <person name="De Haan G."/>
            <person name="DeGray S."/>
            <person name="DeMaso C."/>
            <person name="Dhargay N."/>
            <person name="Dooley K."/>
            <person name="Dooley E."/>
            <person name="Doricent M."/>
            <person name="Dorje P."/>
            <person name="Dorjee K."/>
            <person name="Dupes A."/>
            <person name="Elong R."/>
            <person name="Falk J."/>
            <person name="Farina A."/>
            <person name="Faro S."/>
            <person name="Ferguson D."/>
            <person name="Fisher S."/>
            <person name="Foley C.D."/>
            <person name="Franke A."/>
            <person name="Friedrich D."/>
            <person name="Gadbois L."/>
            <person name="Gearin G."/>
            <person name="Gearin C.R."/>
            <person name="Giannoukos G."/>
            <person name="Goode T."/>
            <person name="Graham J."/>
            <person name="Grandbois E."/>
            <person name="Grewal S."/>
            <person name="Gyaltsen K."/>
            <person name="Hafez N."/>
            <person name="Hagos B."/>
            <person name="Hall J."/>
            <person name="Henson C."/>
            <person name="Hollinger A."/>
            <person name="Honan T."/>
            <person name="Huard M.D."/>
            <person name="Hughes L."/>
            <person name="Hurhula B."/>
            <person name="Husby M.E."/>
            <person name="Kamat A."/>
            <person name="Kanga B."/>
            <person name="Kashin S."/>
            <person name="Khazanovich D."/>
            <person name="Kisner P."/>
            <person name="Lance K."/>
            <person name="Lara M."/>
            <person name="Lee W."/>
            <person name="Lennon N."/>
            <person name="Letendre F."/>
            <person name="LeVine R."/>
            <person name="Lipovsky A."/>
            <person name="Liu X."/>
            <person name="Liu J."/>
            <person name="Liu S."/>
            <person name="Lokyitsang T."/>
            <person name="Lokyitsang Y."/>
            <person name="Lubonja R."/>
            <person name="Lui A."/>
            <person name="MacDonald P."/>
            <person name="Magnisalis V."/>
            <person name="Maru K."/>
            <person name="Matthews C."/>
            <person name="McCusker W."/>
            <person name="McDonough S."/>
            <person name="Mehta T."/>
            <person name="Meldrim J."/>
            <person name="Meneus L."/>
            <person name="Mihai O."/>
            <person name="Mihalev A."/>
            <person name="Mihova T."/>
            <person name="Mittelman R."/>
            <person name="Mlenga V."/>
            <person name="Montmayeur A."/>
            <person name="Mulrain L."/>
            <person name="Navidi A."/>
            <person name="Naylor J."/>
            <person name="Negash T."/>
            <person name="Nguyen T."/>
            <person name="Nguyen N."/>
            <person name="Nicol R."/>
            <person name="Norbu C."/>
            <person name="Norbu N."/>
            <person name="Novod N."/>
            <person name="O'Neill B."/>
            <person name="Osman S."/>
            <person name="Markiewicz E."/>
            <person name="Oyono O.L."/>
            <person name="Patti C."/>
            <person name="Phunkhang P."/>
            <person name="Pierre F."/>
            <person name="Priest M."/>
            <person name="Raghuraman S."/>
            <person name="Rege F."/>
            <person name="Reyes R."/>
            <person name="Rise C."/>
            <person name="Rogov P."/>
            <person name="Ross K."/>
            <person name="Ryan E."/>
            <person name="Settipalli S."/>
            <person name="Shea T."/>
            <person name="Sherpa N."/>
            <person name="Shi L."/>
            <person name="Shih D."/>
            <person name="Sparrow T."/>
            <person name="Spaulding J."/>
            <person name="Stalker J."/>
            <person name="Stange-Thomann N."/>
            <person name="Stavropoulos S."/>
            <person name="Stone C."/>
            <person name="Strader C."/>
            <person name="Tesfaye S."/>
            <person name="Thomson T."/>
            <person name="Thoulutsang Y."/>
            <person name="Thoulutsang D."/>
            <person name="Topham K."/>
            <person name="Topping I."/>
            <person name="Tsamla T."/>
            <person name="Vassiliev H."/>
            <person name="Vo A."/>
            <person name="Wangchuk T."/>
            <person name="Wangdi T."/>
            <person name="Weiand M."/>
            <person name="Wilkinson J."/>
            <person name="Wilson A."/>
            <person name="Yadav S."/>
            <person name="Young G."/>
            <person name="Yu Q."/>
            <person name="Zembek L."/>
            <person name="Zhong D."/>
            <person name="Zimmer A."/>
            <person name="Zwirko Z."/>
            <person name="Jaffe D.B."/>
            <person name="Alvarez P."/>
            <person name="Brockman W."/>
            <person name="Butler J."/>
            <person name="Chin C."/>
            <person name="Gnerre S."/>
            <person name="Grabherr M."/>
            <person name="Kleber M."/>
            <person name="Mauceli E."/>
            <person name="MacCallum I."/>
        </authorList>
    </citation>
    <scope>NUCLEOTIDE SEQUENCE [LARGE SCALE GENOMIC DNA]</scope>
    <source>
        <strain evidence="3">Rob3c / Tucson 14021-0248.25</strain>
    </source>
</reference>
<sequence length="114" mass="11286">MPVRPSACTPDSRVGGYLDTSGGSPVSHRGGSAGGNVSVSGGNGNAGGVQSGVGVAGAGTAWNANCTISGAAAQTAAASSLHQASNHTFYPWMAIAVVIKLNRLQLWQQKSSCD</sequence>
<feature type="region of interest" description="Disordered" evidence="1">
    <location>
        <begin position="1"/>
        <end position="44"/>
    </location>
</feature>
<organism evidence="3">
    <name type="scientific">Drosophila sechellia</name>
    <name type="common">Fruit fly</name>
    <dbReference type="NCBI Taxonomy" id="7238"/>
    <lineage>
        <taxon>Eukaryota</taxon>
        <taxon>Metazoa</taxon>
        <taxon>Ecdysozoa</taxon>
        <taxon>Arthropoda</taxon>
        <taxon>Hexapoda</taxon>
        <taxon>Insecta</taxon>
        <taxon>Pterygota</taxon>
        <taxon>Neoptera</taxon>
        <taxon>Endopterygota</taxon>
        <taxon>Diptera</taxon>
        <taxon>Brachycera</taxon>
        <taxon>Muscomorpha</taxon>
        <taxon>Ephydroidea</taxon>
        <taxon>Drosophilidae</taxon>
        <taxon>Drosophila</taxon>
        <taxon>Sophophora</taxon>
    </lineage>
</organism>
<dbReference type="Proteomes" id="UP000001292">
    <property type="component" value="Unassembled WGS sequence"/>
</dbReference>